<dbReference type="EMBL" id="AGCJ01000047">
    <property type="protein sequence ID" value="EHM40350.1"/>
    <property type="molecule type" value="Genomic_DNA"/>
</dbReference>
<dbReference type="eggNOG" id="ENOG50331ED">
    <property type="taxonomic scope" value="Bacteria"/>
</dbReference>
<comment type="caution">
    <text evidence="1">The sequence shown here is derived from an EMBL/GenBank/DDBJ whole genome shotgun (WGS) entry which is preliminary data.</text>
</comment>
<evidence type="ECO:0000313" key="2">
    <source>
        <dbReference type="Proteomes" id="UP000005481"/>
    </source>
</evidence>
<gene>
    <name evidence="1" type="ORF">HMPREF0080_01263</name>
</gene>
<keyword evidence="2" id="KW-1185">Reference proteome</keyword>
<dbReference type="Proteomes" id="UP000005481">
    <property type="component" value="Unassembled WGS sequence"/>
</dbReference>
<protein>
    <submittedName>
        <fullName evidence="1">Uncharacterized protein</fullName>
    </submittedName>
</protein>
<proteinExistence type="predicted"/>
<dbReference type="STRING" id="861450.HMPREF0080_01263"/>
<evidence type="ECO:0000313" key="1">
    <source>
        <dbReference type="EMBL" id="EHM40350.1"/>
    </source>
</evidence>
<sequence>MTIQDKFFTVWNDFIQETHVMGEYRCERLFLQERIKIIIDPTEFRMALWINGFGVSDAITGNEIIPVCYSYNLEHVEETEDSLEIDFRIYPEGHVYYHVSINPFDKIFTYKGLVYSTDDFRNVIEAARKNSSANT</sequence>
<accession>G9YHX9</accession>
<dbReference type="PATRIC" id="fig|861450.3.peg.1178"/>
<organism evidence="1 2">
    <name type="scientific">Anaeroglobus geminatus F0357</name>
    <dbReference type="NCBI Taxonomy" id="861450"/>
    <lineage>
        <taxon>Bacteria</taxon>
        <taxon>Bacillati</taxon>
        <taxon>Bacillota</taxon>
        <taxon>Negativicutes</taxon>
        <taxon>Veillonellales</taxon>
        <taxon>Veillonellaceae</taxon>
        <taxon>Anaeroglobus</taxon>
    </lineage>
</organism>
<dbReference type="AlphaFoldDB" id="G9YHX9"/>
<name>G9YHX9_9FIRM</name>
<reference evidence="1 2" key="1">
    <citation type="submission" date="2011-08" db="EMBL/GenBank/DDBJ databases">
        <authorList>
            <person name="Weinstock G."/>
            <person name="Sodergren E."/>
            <person name="Clifton S."/>
            <person name="Fulton L."/>
            <person name="Fulton B."/>
            <person name="Courtney L."/>
            <person name="Fronick C."/>
            <person name="Harrison M."/>
            <person name="Strong C."/>
            <person name="Farmer C."/>
            <person name="Delahaunty K."/>
            <person name="Markovic C."/>
            <person name="Hall O."/>
            <person name="Minx P."/>
            <person name="Tomlinson C."/>
            <person name="Mitreva M."/>
            <person name="Hou S."/>
            <person name="Chen J."/>
            <person name="Wollam A."/>
            <person name="Pepin K.H."/>
            <person name="Johnson M."/>
            <person name="Bhonagiri V."/>
            <person name="Zhang X."/>
            <person name="Suruliraj S."/>
            <person name="Warren W."/>
            <person name="Chinwalla A."/>
            <person name="Mardis E.R."/>
            <person name="Wilson R.K."/>
        </authorList>
    </citation>
    <scope>NUCLEOTIDE SEQUENCE [LARGE SCALE GENOMIC DNA]</scope>
    <source>
        <strain evidence="1 2">F0357</strain>
    </source>
</reference>
<dbReference type="HOGENOM" id="CLU_155696_0_0_9"/>